<comment type="caution">
    <text evidence="3">The sequence shown here is derived from an EMBL/GenBank/DDBJ whole genome shotgun (WGS) entry which is preliminary data.</text>
</comment>
<dbReference type="OMA" id="HTSECLM"/>
<dbReference type="CDD" id="cd11650">
    <property type="entry name" value="AT4G37440_like"/>
    <property type="match status" value="1"/>
</dbReference>
<feature type="coiled-coil region" evidence="1">
    <location>
        <begin position="130"/>
        <end position="157"/>
    </location>
</feature>
<dbReference type="Proteomes" id="UP000188268">
    <property type="component" value="Unassembled WGS sequence"/>
</dbReference>
<feature type="region of interest" description="Disordered" evidence="2">
    <location>
        <begin position="387"/>
        <end position="429"/>
    </location>
</feature>
<keyword evidence="1" id="KW-0175">Coiled coil</keyword>
<protein>
    <submittedName>
        <fullName evidence="3">Uncharacterized protein</fullName>
    </submittedName>
</protein>
<gene>
    <name evidence="3" type="ORF">CCACVL1_02677</name>
</gene>
<dbReference type="Gramene" id="OMP02854">
    <property type="protein sequence ID" value="OMP02854"/>
    <property type="gene ID" value="CCACVL1_02677"/>
</dbReference>
<dbReference type="PANTHER" id="PTHR34057">
    <property type="entry name" value="ELONGATION FACTOR"/>
    <property type="match status" value="1"/>
</dbReference>
<evidence type="ECO:0000313" key="3">
    <source>
        <dbReference type="EMBL" id="OMP02854.1"/>
    </source>
</evidence>
<keyword evidence="4" id="KW-1185">Reference proteome</keyword>
<evidence type="ECO:0000256" key="1">
    <source>
        <dbReference type="SAM" id="Coils"/>
    </source>
</evidence>
<evidence type="ECO:0000313" key="4">
    <source>
        <dbReference type="Proteomes" id="UP000188268"/>
    </source>
</evidence>
<proteinExistence type="predicted"/>
<organism evidence="3 4">
    <name type="scientific">Corchorus capsularis</name>
    <name type="common">Jute</name>
    <dbReference type="NCBI Taxonomy" id="210143"/>
    <lineage>
        <taxon>Eukaryota</taxon>
        <taxon>Viridiplantae</taxon>
        <taxon>Streptophyta</taxon>
        <taxon>Embryophyta</taxon>
        <taxon>Tracheophyta</taxon>
        <taxon>Spermatophyta</taxon>
        <taxon>Magnoliopsida</taxon>
        <taxon>eudicotyledons</taxon>
        <taxon>Gunneridae</taxon>
        <taxon>Pentapetalae</taxon>
        <taxon>rosids</taxon>
        <taxon>malvids</taxon>
        <taxon>Malvales</taxon>
        <taxon>Malvaceae</taxon>
        <taxon>Grewioideae</taxon>
        <taxon>Apeibeae</taxon>
        <taxon>Corchorus</taxon>
    </lineage>
</organism>
<sequence>MGPNLNKTEVTTKVVSTNKGKGILIDDQEDERMPRKLDKEVDFAHCMNYGEYEMIDVQSQDTTEYSSSFGDTMSGDENGLVASDDPEVESQLSDPKLFGSMFDGRDGRLLGKKKLTDHWRKFISPIMWRCKLLEVKLQELKSQELKYERELAEYDQRKQCESDKVTLEGFDATSLAFPSKIQRKEVMERKKRKRVEDTTDLASHMSKHAVLSYFESRKSVVSASALIDDWGDLEAILLKIEVLTSRIIKLKARMDKVVSESHQKLPSIDVLNSPAPCGVLDNSEHRLYPETRDRNGSQCTASQHASEFDISNDLVPGCAVLDHEEEDHVPDLIRSMSRRLLEMSSENAAKEELRDFGSAIIQRVEKPLVSIENLKAASLVQAPGNNLPLNTSLQPNAQPPFSQSKQPNKKRTRGVQKSGLGRWSRRSSG</sequence>
<accession>A0A1R3K722</accession>
<dbReference type="EMBL" id="AWWV01006158">
    <property type="protein sequence ID" value="OMP02854.1"/>
    <property type="molecule type" value="Genomic_DNA"/>
</dbReference>
<dbReference type="InterPro" id="IPR038745">
    <property type="entry name" value="AT4G37440-like"/>
</dbReference>
<dbReference type="PANTHER" id="PTHR34057:SF10">
    <property type="entry name" value="TRANSPOSASE, PTTA_EN_SPM, PLANT"/>
    <property type="match status" value="1"/>
</dbReference>
<dbReference type="AlphaFoldDB" id="A0A1R3K722"/>
<dbReference type="OrthoDB" id="21648at2759"/>
<feature type="compositionally biased region" description="Polar residues" evidence="2">
    <location>
        <begin position="387"/>
        <end position="406"/>
    </location>
</feature>
<evidence type="ECO:0000256" key="2">
    <source>
        <dbReference type="SAM" id="MobiDB-lite"/>
    </source>
</evidence>
<name>A0A1R3K722_COCAP</name>
<dbReference type="STRING" id="210143.A0A1R3K722"/>
<reference evidence="3 4" key="1">
    <citation type="submission" date="2013-09" db="EMBL/GenBank/DDBJ databases">
        <title>Corchorus capsularis genome sequencing.</title>
        <authorList>
            <person name="Alam M."/>
            <person name="Haque M.S."/>
            <person name="Islam M.S."/>
            <person name="Emdad E.M."/>
            <person name="Islam M.M."/>
            <person name="Ahmed B."/>
            <person name="Halim A."/>
            <person name="Hossen Q.M.M."/>
            <person name="Hossain M.Z."/>
            <person name="Ahmed R."/>
            <person name="Khan M.M."/>
            <person name="Islam R."/>
            <person name="Rashid M.M."/>
            <person name="Khan S.A."/>
            <person name="Rahman M.S."/>
            <person name="Alam M."/>
        </authorList>
    </citation>
    <scope>NUCLEOTIDE SEQUENCE [LARGE SCALE GENOMIC DNA]</scope>
    <source>
        <strain evidence="4">cv. CVL-1</strain>
        <tissue evidence="3">Whole seedling</tissue>
    </source>
</reference>